<evidence type="ECO:0000313" key="2">
    <source>
        <dbReference type="Proteomes" id="UP000887013"/>
    </source>
</evidence>
<proteinExistence type="predicted"/>
<feature type="non-terminal residue" evidence="1">
    <location>
        <position position="1"/>
    </location>
</feature>
<gene>
    <name evidence="1" type="ORF">NPIL_414101</name>
</gene>
<sequence>TISGSREKEMPQYFVFSTDPLKNDLRVPVSYSEISEIEKGMQS</sequence>
<accession>A0A8X6TG53</accession>
<comment type="caution">
    <text evidence="1">The sequence shown here is derived from an EMBL/GenBank/DDBJ whole genome shotgun (WGS) entry which is preliminary data.</text>
</comment>
<reference evidence="1" key="1">
    <citation type="submission" date="2020-08" db="EMBL/GenBank/DDBJ databases">
        <title>Multicomponent nature underlies the extraordinary mechanical properties of spider dragline silk.</title>
        <authorList>
            <person name="Kono N."/>
            <person name="Nakamura H."/>
            <person name="Mori M."/>
            <person name="Yoshida Y."/>
            <person name="Ohtoshi R."/>
            <person name="Malay A.D."/>
            <person name="Moran D.A.P."/>
            <person name="Tomita M."/>
            <person name="Numata K."/>
            <person name="Arakawa K."/>
        </authorList>
    </citation>
    <scope>NUCLEOTIDE SEQUENCE</scope>
</reference>
<dbReference type="AlphaFoldDB" id="A0A8X6TG53"/>
<evidence type="ECO:0000313" key="1">
    <source>
        <dbReference type="EMBL" id="GFT04605.1"/>
    </source>
</evidence>
<keyword evidence="2" id="KW-1185">Reference proteome</keyword>
<dbReference type="EMBL" id="BMAW01102493">
    <property type="protein sequence ID" value="GFT04605.1"/>
    <property type="molecule type" value="Genomic_DNA"/>
</dbReference>
<organism evidence="1 2">
    <name type="scientific">Nephila pilipes</name>
    <name type="common">Giant wood spider</name>
    <name type="synonym">Nephila maculata</name>
    <dbReference type="NCBI Taxonomy" id="299642"/>
    <lineage>
        <taxon>Eukaryota</taxon>
        <taxon>Metazoa</taxon>
        <taxon>Ecdysozoa</taxon>
        <taxon>Arthropoda</taxon>
        <taxon>Chelicerata</taxon>
        <taxon>Arachnida</taxon>
        <taxon>Araneae</taxon>
        <taxon>Araneomorphae</taxon>
        <taxon>Entelegynae</taxon>
        <taxon>Araneoidea</taxon>
        <taxon>Nephilidae</taxon>
        <taxon>Nephila</taxon>
    </lineage>
</organism>
<dbReference type="Proteomes" id="UP000887013">
    <property type="component" value="Unassembled WGS sequence"/>
</dbReference>
<name>A0A8X6TG53_NEPPI</name>
<protein>
    <submittedName>
        <fullName evidence="1">Uncharacterized protein</fullName>
    </submittedName>
</protein>